<dbReference type="Proteomes" id="UP000887576">
    <property type="component" value="Unplaced"/>
</dbReference>
<dbReference type="WBParaSite" id="JU765_v2.g11594.t1">
    <property type="protein sequence ID" value="JU765_v2.g11594.t1"/>
    <property type="gene ID" value="JU765_v2.g11594"/>
</dbReference>
<evidence type="ECO:0000313" key="2">
    <source>
        <dbReference type="WBParaSite" id="JU765_v2.g11594.t1"/>
    </source>
</evidence>
<reference evidence="2" key="1">
    <citation type="submission" date="2022-11" db="UniProtKB">
        <authorList>
            <consortium name="WormBaseParasite"/>
        </authorList>
    </citation>
    <scope>IDENTIFICATION</scope>
</reference>
<accession>A0AC34PZU1</accession>
<proteinExistence type="predicted"/>
<sequence>MVVCIFVTITIITAIIKLYIPAMVIVAIDMVIKIILFVVVSIKFEFDLFTLFLFSVILLCFILCFYLLYRAYRIDKDERMLIELCNAHAAAAVQAQCAQPVMNVGQPMVHQTVINYGQTPMAPQPVMAPNQPAQPVMAPNQPAPAPAPVQTPQPGTVQPQIQTSPAPAPAPTPMQTPQTGTVQPQVQPNPTPVRTATATPNKK</sequence>
<evidence type="ECO:0000313" key="1">
    <source>
        <dbReference type="Proteomes" id="UP000887576"/>
    </source>
</evidence>
<name>A0AC34PZU1_9BILA</name>
<organism evidence="1 2">
    <name type="scientific">Panagrolaimus sp. JU765</name>
    <dbReference type="NCBI Taxonomy" id="591449"/>
    <lineage>
        <taxon>Eukaryota</taxon>
        <taxon>Metazoa</taxon>
        <taxon>Ecdysozoa</taxon>
        <taxon>Nematoda</taxon>
        <taxon>Chromadorea</taxon>
        <taxon>Rhabditida</taxon>
        <taxon>Tylenchina</taxon>
        <taxon>Panagrolaimomorpha</taxon>
        <taxon>Panagrolaimoidea</taxon>
        <taxon>Panagrolaimidae</taxon>
        <taxon>Panagrolaimus</taxon>
    </lineage>
</organism>
<protein>
    <submittedName>
        <fullName evidence="2">Uncharacterized protein</fullName>
    </submittedName>
</protein>